<evidence type="ECO:0000313" key="4">
    <source>
        <dbReference type="Proteomes" id="UP000199239"/>
    </source>
</evidence>
<feature type="compositionally biased region" description="Basic and acidic residues" evidence="1">
    <location>
        <begin position="53"/>
        <end position="63"/>
    </location>
</feature>
<dbReference type="EMBL" id="FPAJ01000003">
    <property type="protein sequence ID" value="SFS87203.1"/>
    <property type="molecule type" value="Genomic_DNA"/>
</dbReference>
<gene>
    <name evidence="3" type="ORF">SAMN04488040_2190</name>
</gene>
<dbReference type="Gene3D" id="3.30.750.140">
    <property type="match status" value="1"/>
</dbReference>
<dbReference type="AlphaFoldDB" id="A0A1I6TDH1"/>
<feature type="compositionally biased region" description="Polar residues" evidence="1">
    <location>
        <begin position="1"/>
        <end position="12"/>
    </location>
</feature>
<feature type="region of interest" description="Disordered" evidence="1">
    <location>
        <begin position="230"/>
        <end position="414"/>
    </location>
</feature>
<feature type="compositionally biased region" description="Polar residues" evidence="1">
    <location>
        <begin position="244"/>
        <end position="269"/>
    </location>
</feature>
<feature type="region of interest" description="Disordered" evidence="1">
    <location>
        <begin position="48"/>
        <end position="197"/>
    </location>
</feature>
<evidence type="ECO:0000256" key="1">
    <source>
        <dbReference type="SAM" id="MobiDB-lite"/>
    </source>
</evidence>
<evidence type="ECO:0000313" key="3">
    <source>
        <dbReference type="EMBL" id="SFS87203.1"/>
    </source>
</evidence>
<accession>A0A1I6TDH1</accession>
<feature type="compositionally biased region" description="Basic and acidic residues" evidence="1">
    <location>
        <begin position="389"/>
        <end position="412"/>
    </location>
</feature>
<dbReference type="InterPro" id="IPR021136">
    <property type="entry name" value="Flagellar_hook_control-like_C"/>
</dbReference>
<reference evidence="4" key="1">
    <citation type="submission" date="2016-10" db="EMBL/GenBank/DDBJ databases">
        <authorList>
            <person name="Varghese N."/>
            <person name="Submissions S."/>
        </authorList>
    </citation>
    <scope>NUCLEOTIDE SEQUENCE [LARGE SCALE GENOMIC DNA]</scope>
    <source>
        <strain evidence="4">DSM 23422</strain>
    </source>
</reference>
<dbReference type="OrthoDB" id="7203912at2"/>
<dbReference type="Pfam" id="PF02120">
    <property type="entry name" value="Flg_hook"/>
    <property type="match status" value="1"/>
</dbReference>
<proteinExistence type="predicted"/>
<feature type="compositionally biased region" description="Polar residues" evidence="1">
    <location>
        <begin position="348"/>
        <end position="376"/>
    </location>
</feature>
<feature type="compositionally biased region" description="Basic and acidic residues" evidence="1">
    <location>
        <begin position="74"/>
        <end position="96"/>
    </location>
</feature>
<feature type="region of interest" description="Disordered" evidence="1">
    <location>
        <begin position="1"/>
        <end position="36"/>
    </location>
</feature>
<feature type="domain" description="Flagellar hook-length control protein-like C-terminal" evidence="2">
    <location>
        <begin position="498"/>
        <end position="572"/>
    </location>
</feature>
<sequence>MQLSDALSSVNGNGAKADRQSTAVDSGYQNSPPAAGTKYTQFSAIFTELTQAEETRESGDIAGRHPNITGTDAEETHPEMRGESRVETDAAQRDEQLAGENENEELAMGDKAPIERGHRRATGEPTDGRGTTLQSAAEASLWPKAGENPRIIPVGTDTHGRSGETRTAQAAPKANPAQMLSTPAQVPPQPAEDQPNNLVLQKVLSQQAVPTTKNSEVIFAAKSAENGEVLYHATDSKKHASELPRQNSGERTTASNSAQLNPVQVGSSTEPRHLDGKGSGQISRVFDPAETQKLVAVPNALGEPKPSKTEPATPHNELSTKGALNPRRDLKSTSNESKNQDKVVAKPDTTQPSQTGLAATKPSANYSFVTASNGQPSSPPQLGIATTKAGREVRSDLPSKDRPETKTSEAAKTRTTLIPQARAANMATSAAQLHQSSDTADNLRLGLGASDADTEAELIQTPLTEQSRSVSQTPTQFAVKAAIPQHIPPQLAEVIHTSGSKTVDVALSPEELGRVRLSISQAEAGLIVNVQAERPETLDMLRRNIDQLDQELKLLGYADPGFSFSHEGDGTPQQSDIIANENSLMEDQPELPAADAIAENAPTPLGDTGLDIRI</sequence>
<feature type="compositionally biased region" description="Polar residues" evidence="1">
    <location>
        <begin position="20"/>
        <end position="36"/>
    </location>
</feature>
<dbReference type="Proteomes" id="UP000199239">
    <property type="component" value="Unassembled WGS sequence"/>
</dbReference>
<dbReference type="STRING" id="394264.SAMN04488040_2190"/>
<dbReference type="InterPro" id="IPR038610">
    <property type="entry name" value="FliK-like_C_sf"/>
</dbReference>
<dbReference type="RefSeq" id="WP_093916389.1">
    <property type="nucleotide sequence ID" value="NZ_FPAJ01000003.1"/>
</dbReference>
<protein>
    <submittedName>
        <fullName evidence="3">Hook-length control protein FliK</fullName>
    </submittedName>
</protein>
<keyword evidence="4" id="KW-1185">Reference proteome</keyword>
<feature type="region of interest" description="Disordered" evidence="1">
    <location>
        <begin position="595"/>
        <end position="614"/>
    </location>
</feature>
<name>A0A1I6TDH1_9RHOB</name>
<dbReference type="CDD" id="cd17470">
    <property type="entry name" value="T3SS_Flik_C"/>
    <property type="match status" value="1"/>
</dbReference>
<organism evidence="3 4">
    <name type="scientific">Sulfitobacter marinus</name>
    <dbReference type="NCBI Taxonomy" id="394264"/>
    <lineage>
        <taxon>Bacteria</taxon>
        <taxon>Pseudomonadati</taxon>
        <taxon>Pseudomonadota</taxon>
        <taxon>Alphaproteobacteria</taxon>
        <taxon>Rhodobacterales</taxon>
        <taxon>Roseobacteraceae</taxon>
        <taxon>Sulfitobacter</taxon>
    </lineage>
</organism>
<evidence type="ECO:0000259" key="2">
    <source>
        <dbReference type="Pfam" id="PF02120"/>
    </source>
</evidence>